<keyword evidence="2" id="KW-1185">Reference proteome</keyword>
<dbReference type="EMBL" id="CP032100">
    <property type="protein sequence ID" value="AXX89574.1"/>
    <property type="molecule type" value="Genomic_DNA"/>
</dbReference>
<name>A0AAD0SQ19_9BACT</name>
<protein>
    <submittedName>
        <fullName evidence="1">Uncharacterized protein</fullName>
    </submittedName>
</protein>
<accession>A0AAD0SQ19</accession>
<dbReference type="RefSeq" id="WP_118886116.1">
    <property type="nucleotide sequence ID" value="NZ_CP032100.1"/>
</dbReference>
<dbReference type="KEGG" id="asui:ASUIS_1086"/>
<reference evidence="1 2" key="1">
    <citation type="submission" date="2018-08" db="EMBL/GenBank/DDBJ databases">
        <title>Complete genome of the Arcobacter suis type strain LMG 26152.</title>
        <authorList>
            <person name="Miller W.G."/>
            <person name="Yee E."/>
            <person name="Bono J.L."/>
        </authorList>
    </citation>
    <scope>NUCLEOTIDE SEQUENCE [LARGE SCALE GENOMIC DNA]</scope>
    <source>
        <strain evidence="1 2">CECT 7833</strain>
    </source>
</reference>
<sequence>MASYLSKYARTRKSFIIFSNCINHLDAFNHFYKNKIETKEFGYIRVINENDEIKLDLIPEGAYCDLEQKKDREIEYFPLESSFQNVRYILTSSRFIIFSNKISYKKVANRLFMGFIIQGAGEVSFKSENGKATLICFGEAKDLNIKSRPQDAAILKEALEIEF</sequence>
<evidence type="ECO:0000313" key="2">
    <source>
        <dbReference type="Proteomes" id="UP000263040"/>
    </source>
</evidence>
<proteinExistence type="predicted"/>
<dbReference type="Proteomes" id="UP000263040">
    <property type="component" value="Chromosome"/>
</dbReference>
<dbReference type="AlphaFoldDB" id="A0AAD0SQ19"/>
<gene>
    <name evidence="1" type="ORF">ASUIS_1086</name>
</gene>
<organism evidence="1 2">
    <name type="scientific">Arcobacter suis CECT 7833</name>
    <dbReference type="NCBI Taxonomy" id="663365"/>
    <lineage>
        <taxon>Bacteria</taxon>
        <taxon>Pseudomonadati</taxon>
        <taxon>Campylobacterota</taxon>
        <taxon>Epsilonproteobacteria</taxon>
        <taxon>Campylobacterales</taxon>
        <taxon>Arcobacteraceae</taxon>
        <taxon>Arcobacter</taxon>
    </lineage>
</organism>
<evidence type="ECO:0000313" key="1">
    <source>
        <dbReference type="EMBL" id="AXX89574.1"/>
    </source>
</evidence>